<protein>
    <submittedName>
        <fullName evidence="2">Lactate utilization protein C</fullName>
    </submittedName>
</protein>
<name>A0AAX3N4C0_9BACL</name>
<evidence type="ECO:0000313" key="5">
    <source>
        <dbReference type="Proteomes" id="UP001221519"/>
    </source>
</evidence>
<dbReference type="InterPro" id="IPR024185">
    <property type="entry name" value="FTHF_cligase-like_sf"/>
</dbReference>
<accession>A0AAX3N4C0</accession>
<dbReference type="EMBL" id="CP118108">
    <property type="protein sequence ID" value="WDI04367.1"/>
    <property type="molecule type" value="Genomic_DNA"/>
</dbReference>
<dbReference type="SUPFAM" id="SSF100950">
    <property type="entry name" value="NagB/RpiA/CoA transferase-like"/>
    <property type="match status" value="1"/>
</dbReference>
<dbReference type="EMBL" id="CP118101">
    <property type="protein sequence ID" value="WDH84685.1"/>
    <property type="molecule type" value="Genomic_DNA"/>
</dbReference>
<dbReference type="PANTHER" id="PTHR43682">
    <property type="entry name" value="LACTATE UTILIZATION PROTEIN C"/>
    <property type="match status" value="1"/>
</dbReference>
<reference evidence="2 5" key="1">
    <citation type="submission" date="2023-02" db="EMBL/GenBank/DDBJ databases">
        <title>Pathogen: clinical or host-associated sample.</title>
        <authorList>
            <person name="Hergert J."/>
            <person name="Casey R."/>
            <person name="Wagner J."/>
            <person name="Young E.L."/>
            <person name="Oakeson K.F."/>
        </authorList>
    </citation>
    <scope>NUCLEOTIDE SEQUENCE</scope>
    <source>
        <strain evidence="3 5">2022CK-00829</strain>
        <strain evidence="2">2022CK-00830</strain>
    </source>
</reference>
<dbReference type="InterPro" id="IPR037171">
    <property type="entry name" value="NagB/RpiA_transferase-like"/>
</dbReference>
<dbReference type="RefSeq" id="WP_274338604.1">
    <property type="nucleotide sequence ID" value="NZ_CP118101.1"/>
</dbReference>
<dbReference type="Proteomes" id="UP001221519">
    <property type="component" value="Chromosome"/>
</dbReference>
<dbReference type="Gene3D" id="3.40.50.10420">
    <property type="entry name" value="NagB/RpiA/CoA transferase-like"/>
    <property type="match status" value="1"/>
</dbReference>
<evidence type="ECO:0000313" key="2">
    <source>
        <dbReference type="EMBL" id="WDH84685.1"/>
    </source>
</evidence>
<dbReference type="InterPro" id="IPR003741">
    <property type="entry name" value="LUD_dom"/>
</dbReference>
<evidence type="ECO:0000259" key="1">
    <source>
        <dbReference type="Pfam" id="PF02589"/>
    </source>
</evidence>
<organism evidence="2 4">
    <name type="scientific">Paenibacillus urinalis</name>
    <dbReference type="NCBI Taxonomy" id="521520"/>
    <lineage>
        <taxon>Bacteria</taxon>
        <taxon>Bacillati</taxon>
        <taxon>Bacillota</taxon>
        <taxon>Bacilli</taxon>
        <taxon>Bacillales</taxon>
        <taxon>Paenibacillaceae</taxon>
        <taxon>Paenibacillus</taxon>
    </lineage>
</organism>
<keyword evidence="5" id="KW-1185">Reference proteome</keyword>
<dbReference type="Pfam" id="PF02589">
    <property type="entry name" value="LUD_dom"/>
    <property type="match status" value="1"/>
</dbReference>
<proteinExistence type="predicted"/>
<evidence type="ECO:0000313" key="3">
    <source>
        <dbReference type="EMBL" id="WDI04367.1"/>
    </source>
</evidence>
<feature type="domain" description="LUD" evidence="1">
    <location>
        <begin position="61"/>
        <end position="239"/>
    </location>
</feature>
<dbReference type="AlphaFoldDB" id="A0AAX3N4C0"/>
<dbReference type="PANTHER" id="PTHR43682:SF1">
    <property type="entry name" value="LACTATE UTILIZATION PROTEIN C"/>
    <property type="match status" value="1"/>
</dbReference>
<gene>
    <name evidence="2" type="ORF">PUW23_10920</name>
    <name evidence="3" type="ORF">PUW25_10605</name>
</gene>
<dbReference type="Proteomes" id="UP001220962">
    <property type="component" value="Chromosome"/>
</dbReference>
<evidence type="ECO:0000313" key="4">
    <source>
        <dbReference type="Proteomes" id="UP001220962"/>
    </source>
</evidence>
<sequence>MSTDESWLRELTEQSMKKQERFMNNIASRLKRPRQTTTPVQPFRGAPDFWYEMEWDEQERMEKFTSHFESVGGHVIQVTSYVEAGQFIADKAEELGAKRVITQGQAELSGLGLDERLPALDISTWNSEDNVNWKAAAAEADFGVVIADGAAAYTGSILVKSASDKGRSVSLLPTVCFIIIPVERLKTRLGELLAPLDELGREQLPAGVHFISGPSRSSDIENELTIGVHGPGIVYAILMR</sequence>